<dbReference type="AlphaFoldDB" id="A0A6G0HDS8"/>
<evidence type="ECO:0000313" key="2">
    <source>
        <dbReference type="Proteomes" id="UP000424527"/>
    </source>
</evidence>
<accession>A0A6G0HDS8</accession>
<dbReference type="PANTHER" id="PTHR31025">
    <property type="entry name" value="SI:CH211-196P9.1-RELATED"/>
    <property type="match status" value="1"/>
</dbReference>
<name>A0A6G0HDS8_LARCR</name>
<reference evidence="1 2" key="1">
    <citation type="submission" date="2019-07" db="EMBL/GenBank/DDBJ databases">
        <title>Chromosome genome assembly for large yellow croaker.</title>
        <authorList>
            <person name="Xiao S."/>
        </authorList>
    </citation>
    <scope>NUCLEOTIDE SEQUENCE [LARGE SCALE GENOMIC DNA]</scope>
    <source>
        <strain evidence="1">JMULYC20181020</strain>
        <tissue evidence="1">Muscle</tissue>
    </source>
</reference>
<organism evidence="1 2">
    <name type="scientific">Larimichthys crocea</name>
    <name type="common">Large yellow croaker</name>
    <name type="synonym">Pseudosciaena crocea</name>
    <dbReference type="NCBI Taxonomy" id="215358"/>
    <lineage>
        <taxon>Eukaryota</taxon>
        <taxon>Metazoa</taxon>
        <taxon>Chordata</taxon>
        <taxon>Craniata</taxon>
        <taxon>Vertebrata</taxon>
        <taxon>Euteleostomi</taxon>
        <taxon>Actinopterygii</taxon>
        <taxon>Neopterygii</taxon>
        <taxon>Teleostei</taxon>
        <taxon>Neoteleostei</taxon>
        <taxon>Acanthomorphata</taxon>
        <taxon>Eupercaria</taxon>
        <taxon>Sciaenidae</taxon>
        <taxon>Larimichthys</taxon>
    </lineage>
</organism>
<evidence type="ECO:0000313" key="1">
    <source>
        <dbReference type="EMBL" id="KAE8277171.1"/>
    </source>
</evidence>
<dbReference type="EMBL" id="REGW02001240">
    <property type="protein sequence ID" value="KAE8277171.1"/>
    <property type="molecule type" value="Genomic_DNA"/>
</dbReference>
<gene>
    <name evidence="1" type="ORF">D5F01_LYC25012</name>
</gene>
<proteinExistence type="predicted"/>
<keyword evidence="2" id="KW-1185">Reference proteome</keyword>
<dbReference type="Proteomes" id="UP000424527">
    <property type="component" value="Unassembled WGS sequence"/>
</dbReference>
<comment type="caution">
    <text evidence="1">The sequence shown here is derived from an EMBL/GenBank/DDBJ whole genome shotgun (WGS) entry which is preliminary data.</text>
</comment>
<dbReference type="PANTHER" id="PTHR31025:SF9">
    <property type="entry name" value="SI:DKEY-286J15.1"/>
    <property type="match status" value="1"/>
</dbReference>
<sequence length="170" mass="18854">MVRILVSHLIERFGENATSAMKAKLASSIVEQFPCLRDSHGTGYDAWFTPGRAHKPATGYLEERLRNVHKRNRKGSRVNSAPIMQATPILLPDHPYGQKENTGDLLSNISSLSADQQGDIALQLLPVLLPTVTYKIGRKVEVRRAFIDIQPPGTNMVQYLATVSSSIEYP</sequence>
<protein>
    <submittedName>
        <fullName evidence="1">Uncharacterized protein</fullName>
    </submittedName>
</protein>